<gene>
    <name evidence="1" type="ORF">LEP1GSC008_2935</name>
</gene>
<reference evidence="1 2" key="1">
    <citation type="submission" date="2013-01" db="EMBL/GenBank/DDBJ databases">
        <authorList>
            <person name="Harkins D.M."/>
            <person name="Durkin A.S."/>
            <person name="Brinkac L.M."/>
            <person name="Haft D.H."/>
            <person name="Selengut J.D."/>
            <person name="Sanka R."/>
            <person name="DePew J."/>
            <person name="Purushe J."/>
            <person name="Galloway R.L."/>
            <person name="Vinetz J.M."/>
            <person name="Sutton G.G."/>
            <person name="Nierman W.C."/>
            <person name="Fouts D.E."/>
        </authorList>
    </citation>
    <scope>NUCLEOTIDE SEQUENCE [LARGE SCALE GENOMIC DNA]</scope>
    <source>
        <strain evidence="1 2">Nikolaevo</strain>
    </source>
</reference>
<organism evidence="1 2">
    <name type="scientific">Leptospira kirschneri serovar Bulgarica str. Nikolaevo</name>
    <dbReference type="NCBI Taxonomy" id="1240687"/>
    <lineage>
        <taxon>Bacteria</taxon>
        <taxon>Pseudomonadati</taxon>
        <taxon>Spirochaetota</taxon>
        <taxon>Spirochaetia</taxon>
        <taxon>Leptospirales</taxon>
        <taxon>Leptospiraceae</taxon>
        <taxon>Leptospira</taxon>
    </lineage>
</organism>
<dbReference type="AlphaFoldDB" id="M6FB54"/>
<protein>
    <submittedName>
        <fullName evidence="1">Uncharacterized protein</fullName>
    </submittedName>
</protein>
<comment type="caution">
    <text evidence="1">The sequence shown here is derived from an EMBL/GenBank/DDBJ whole genome shotgun (WGS) entry which is preliminary data.</text>
</comment>
<proteinExistence type="predicted"/>
<accession>M6FB54</accession>
<evidence type="ECO:0000313" key="2">
    <source>
        <dbReference type="Proteomes" id="UP000011980"/>
    </source>
</evidence>
<dbReference type="Proteomes" id="UP000011980">
    <property type="component" value="Unassembled WGS sequence"/>
</dbReference>
<dbReference type="EMBL" id="ANCE01000221">
    <property type="protein sequence ID" value="EMK20026.1"/>
    <property type="molecule type" value="Genomic_DNA"/>
</dbReference>
<name>M6FB54_9LEPT</name>
<sequence length="38" mass="4555">MENEFWVCSESLRNFLRSCGIFLSNEFLKSENKIELKL</sequence>
<evidence type="ECO:0000313" key="1">
    <source>
        <dbReference type="EMBL" id="EMK20026.1"/>
    </source>
</evidence>